<dbReference type="GO" id="GO:0016301">
    <property type="term" value="F:kinase activity"/>
    <property type="evidence" value="ECO:0007669"/>
    <property type="project" value="UniProtKB-KW"/>
</dbReference>
<reference evidence="3" key="1">
    <citation type="journal article" date="2019" name="Plant Biotechnol. J.">
        <title>Genome sequencing of the Australian wild diploid species Gossypium australe highlights disease resistance and delayed gland morphogenesis.</title>
        <authorList>
            <person name="Cai Y."/>
            <person name="Cai X."/>
            <person name="Wang Q."/>
            <person name="Wang P."/>
            <person name="Zhang Y."/>
            <person name="Cai C."/>
            <person name="Xu Y."/>
            <person name="Wang K."/>
            <person name="Zhou Z."/>
            <person name="Wang C."/>
            <person name="Geng S."/>
            <person name="Li B."/>
            <person name="Dong Q."/>
            <person name="Hou Y."/>
            <person name="Wang H."/>
            <person name="Ai P."/>
            <person name="Liu Z."/>
            <person name="Yi F."/>
            <person name="Sun M."/>
            <person name="An G."/>
            <person name="Cheng J."/>
            <person name="Zhang Y."/>
            <person name="Shi Q."/>
            <person name="Xie Y."/>
            <person name="Shi X."/>
            <person name="Chang Y."/>
            <person name="Huang F."/>
            <person name="Chen Y."/>
            <person name="Hong S."/>
            <person name="Mi L."/>
            <person name="Sun Q."/>
            <person name="Zhang L."/>
            <person name="Zhou B."/>
            <person name="Peng R."/>
            <person name="Zhang X."/>
            <person name="Liu F."/>
        </authorList>
    </citation>
    <scope>NUCLEOTIDE SEQUENCE [LARGE SCALE GENOMIC DNA]</scope>
    <source>
        <strain evidence="3">cv. PA1801</strain>
    </source>
</reference>
<dbReference type="OrthoDB" id="998764at2759"/>
<evidence type="ECO:0000313" key="3">
    <source>
        <dbReference type="Proteomes" id="UP000325315"/>
    </source>
</evidence>
<dbReference type="PANTHER" id="PTHR46148">
    <property type="entry name" value="CHROMO DOMAIN-CONTAINING PROTEIN"/>
    <property type="match status" value="1"/>
</dbReference>
<evidence type="ECO:0000313" key="2">
    <source>
        <dbReference type="EMBL" id="KAA3487659.1"/>
    </source>
</evidence>
<comment type="caution">
    <text evidence="2">The sequence shown here is derived from an EMBL/GenBank/DDBJ whole genome shotgun (WGS) entry which is preliminary data.</text>
</comment>
<dbReference type="Pfam" id="PF24626">
    <property type="entry name" value="SH3_Tf2-1"/>
    <property type="match status" value="1"/>
</dbReference>
<protein>
    <submittedName>
        <fullName evidence="2">Receptor-like protein kinase</fullName>
    </submittedName>
</protein>
<proteinExistence type="predicted"/>
<dbReference type="PANTHER" id="PTHR46148:SF44">
    <property type="entry name" value="GAG-POL POLYPROTEIN"/>
    <property type="match status" value="1"/>
</dbReference>
<dbReference type="EMBL" id="SMMG02000001">
    <property type="protein sequence ID" value="KAA3487659.1"/>
    <property type="molecule type" value="Genomic_DNA"/>
</dbReference>
<keyword evidence="2" id="KW-0675">Receptor</keyword>
<name>A0A5B6X0D2_9ROSI</name>
<dbReference type="Proteomes" id="UP000325315">
    <property type="component" value="Unassembled WGS sequence"/>
</dbReference>
<organism evidence="2 3">
    <name type="scientific">Gossypium australe</name>
    <dbReference type="NCBI Taxonomy" id="47621"/>
    <lineage>
        <taxon>Eukaryota</taxon>
        <taxon>Viridiplantae</taxon>
        <taxon>Streptophyta</taxon>
        <taxon>Embryophyta</taxon>
        <taxon>Tracheophyta</taxon>
        <taxon>Spermatophyta</taxon>
        <taxon>Magnoliopsida</taxon>
        <taxon>eudicotyledons</taxon>
        <taxon>Gunneridae</taxon>
        <taxon>Pentapetalae</taxon>
        <taxon>rosids</taxon>
        <taxon>malvids</taxon>
        <taxon>Malvales</taxon>
        <taxon>Malvaceae</taxon>
        <taxon>Malvoideae</taxon>
        <taxon>Gossypium</taxon>
    </lineage>
</organism>
<feature type="domain" description="Tf2-1-like SH3-like" evidence="1">
    <location>
        <begin position="2"/>
        <end position="40"/>
    </location>
</feature>
<gene>
    <name evidence="2" type="ORF">EPI10_031473</name>
</gene>
<sequence>MFISLYEVEERVGPIAYRLKLPRELDKIQDVFYVSKLRRYCTNPYHAIAADEVEVQLGLTYEEDPVNIVACESN</sequence>
<evidence type="ECO:0000259" key="1">
    <source>
        <dbReference type="Pfam" id="PF24626"/>
    </source>
</evidence>
<keyword evidence="2" id="KW-0418">Kinase</keyword>
<accession>A0A5B6X0D2</accession>
<dbReference type="InterPro" id="IPR056924">
    <property type="entry name" value="SH3_Tf2-1"/>
</dbReference>
<keyword evidence="3" id="KW-1185">Reference proteome</keyword>
<keyword evidence="2" id="KW-0808">Transferase</keyword>
<dbReference type="AlphaFoldDB" id="A0A5B6X0D2"/>